<evidence type="ECO:0000313" key="1">
    <source>
        <dbReference type="EMBL" id="TKY91602.1"/>
    </source>
</evidence>
<dbReference type="EMBL" id="QYBA01000164">
    <property type="protein sequence ID" value="TKY91602.1"/>
    <property type="molecule type" value="Genomic_DNA"/>
</dbReference>
<accession>A0AC61S9Z7</accession>
<dbReference type="Proteomes" id="UP000315423">
    <property type="component" value="Unassembled WGS sequence"/>
</dbReference>
<proteinExistence type="predicted"/>
<organism evidence="1 2">
    <name type="scientific">Candidatus Methanomarinus sp</name>
    <dbReference type="NCBI Taxonomy" id="3386244"/>
    <lineage>
        <taxon>Archaea</taxon>
        <taxon>Methanobacteriati</taxon>
        <taxon>Methanobacteriota</taxon>
        <taxon>Stenosarchaea group</taxon>
        <taxon>Methanomicrobia</taxon>
        <taxon>Methanosarcinales</taxon>
        <taxon>ANME-2 cluster</taxon>
        <taxon>Candidatus Methanocomedenaceae</taxon>
        <taxon>Candidatus Methanomarinus</taxon>
    </lineage>
</organism>
<comment type="caution">
    <text evidence="1">The sequence shown here is derived from an EMBL/GenBank/DDBJ whole genome shotgun (WGS) entry which is preliminary data.</text>
</comment>
<reference evidence="1" key="1">
    <citation type="submission" date="2018-09" db="EMBL/GenBank/DDBJ databases">
        <title>A genomic encyclopedia of anaerobic methanotrophic archaea.</title>
        <authorList>
            <person name="Skennerton C.T."/>
            <person name="Chadwick G.L."/>
            <person name="Laso-Perez R."/>
            <person name="Leu A.O."/>
            <person name="Speth D.R."/>
            <person name="Yu H."/>
            <person name="Morgan-Lang C."/>
            <person name="Hatzenpichler R."/>
            <person name="Goudeau D."/>
            <person name="Malmstrom R."/>
            <person name="Woyke T."/>
            <person name="Hallam S."/>
            <person name="Tyson G.W."/>
            <person name="Wegener G."/>
            <person name="Boetius A."/>
            <person name="Orphan V.J."/>
        </authorList>
    </citation>
    <scope>NUCLEOTIDE SEQUENCE</scope>
    <source>
        <strain evidence="1">CONS3730D10UFb2</strain>
    </source>
</reference>
<evidence type="ECO:0000313" key="2">
    <source>
        <dbReference type="Proteomes" id="UP000315423"/>
    </source>
</evidence>
<name>A0AC61S9Z7_9EURY</name>
<sequence length="324" mass="37492">MRTFSPILALRALWQLRVRKRPIVLSHGINARCNMHCEFCEYWKEETEEMETEEVLKLLDEARSFGIRYYNAWTVEPLLRDELPQIMAHAHSLGMITSMITNGKLLKQRVHDLNDVDYLSVSVDGIDAYKEIRGMDPEVVFEGIRAAVNVCTNPILMNCVISGQNLDDIDPLIHKAQELGVWISFEPLNELEGIGNEIWNRIKVKDIDKYENIINLIITRKKTGYPIINSLTYLKMVRDRNMDFNCRASDIILNITPNGNIENCRIKTEKLGHISDGLENVWNRSAKKRKKISQECNGCLFFGYVEGSLLYDLKPEVMAHYEWI</sequence>
<gene>
    <name evidence="1" type="ORF">C5S46_05010</name>
</gene>
<protein>
    <submittedName>
        <fullName evidence="1">Radical SAM protein</fullName>
    </submittedName>
</protein>